<evidence type="ECO:0000256" key="5">
    <source>
        <dbReference type="ARBA" id="ARBA00023136"/>
    </source>
</evidence>
<feature type="compositionally biased region" description="Polar residues" evidence="9">
    <location>
        <begin position="9"/>
        <end position="26"/>
    </location>
</feature>
<organism evidence="11 12">
    <name type="scientific">Elysia crispata</name>
    <name type="common">lettuce slug</name>
    <dbReference type="NCBI Taxonomy" id="231223"/>
    <lineage>
        <taxon>Eukaryota</taxon>
        <taxon>Metazoa</taxon>
        <taxon>Spiralia</taxon>
        <taxon>Lophotrochozoa</taxon>
        <taxon>Mollusca</taxon>
        <taxon>Gastropoda</taxon>
        <taxon>Heterobranchia</taxon>
        <taxon>Euthyneura</taxon>
        <taxon>Panpulmonata</taxon>
        <taxon>Sacoglossa</taxon>
        <taxon>Placobranchoidea</taxon>
        <taxon>Plakobranchidae</taxon>
        <taxon>Elysia</taxon>
    </lineage>
</organism>
<dbReference type="EMBL" id="JAWDGP010002890">
    <property type="protein sequence ID" value="KAK3779012.1"/>
    <property type="molecule type" value="Genomic_DNA"/>
</dbReference>
<evidence type="ECO:0000256" key="1">
    <source>
        <dbReference type="ARBA" id="ARBA00004141"/>
    </source>
</evidence>
<dbReference type="PANTHER" id="PTHR31885:SF6">
    <property type="entry name" value="GH04784P"/>
    <property type="match status" value="1"/>
</dbReference>
<dbReference type="EC" id="3.3.2.2" evidence="6"/>
<protein>
    <recommendedName>
        <fullName evidence="6">lysoplasmalogenase</fullName>
        <ecNumber evidence="6">3.3.2.2</ecNumber>
    </recommendedName>
</protein>
<comment type="subcellular location">
    <subcellularLocation>
        <location evidence="1">Membrane</location>
        <topology evidence="1">Multi-pass membrane protein</topology>
    </subcellularLocation>
</comment>
<evidence type="ECO:0000256" key="9">
    <source>
        <dbReference type="SAM" id="MobiDB-lite"/>
    </source>
</evidence>
<evidence type="ECO:0000256" key="4">
    <source>
        <dbReference type="ARBA" id="ARBA00022989"/>
    </source>
</evidence>
<sequence length="291" mass="32284">MERKRQKATTKSAMSSPPRSTKSGSATAPDIVSRTFDLVTSKAVLPFYILAGGFSFYYGPKACSFPSPRPLEFVVFKLLPLVYLMELVRRRPQTICPVHDHARRYILLGLFVSIIGDALLAYKPDVLMIIWFGTTCIAYVCYTIAFYQYYQEQTNKWAKAVFPLGAVLAASLIYQIREPKLSGLIALYTLFLVVLGYFALSRLETCRTAPAYLGWAGVKLFTLSSYLFALNFLSPSSDSWISDTVIIMAYFLGQLGIALSTYTIPLCPVDEPSNSSPLESDSSASVNLSRG</sequence>
<comment type="similarity">
    <text evidence="2">Belongs to the TMEM86 family.</text>
</comment>
<dbReference type="AlphaFoldDB" id="A0AAE1DQH4"/>
<dbReference type="Proteomes" id="UP001283361">
    <property type="component" value="Unassembled WGS sequence"/>
</dbReference>
<dbReference type="GO" id="GO:0016020">
    <property type="term" value="C:membrane"/>
    <property type="evidence" value="ECO:0007669"/>
    <property type="project" value="UniProtKB-SubCell"/>
</dbReference>
<feature type="transmembrane region" description="Helical" evidence="10">
    <location>
        <begin position="245"/>
        <end position="264"/>
    </location>
</feature>
<dbReference type="Pfam" id="PF07947">
    <property type="entry name" value="YhhN"/>
    <property type="match status" value="1"/>
</dbReference>
<keyword evidence="4 10" id="KW-1133">Transmembrane helix</keyword>
<dbReference type="PANTHER" id="PTHR31885">
    <property type="entry name" value="GH04784P"/>
    <property type="match status" value="1"/>
</dbReference>
<accession>A0AAE1DQH4</accession>
<keyword evidence="5 10" id="KW-0472">Membrane</keyword>
<feature type="transmembrane region" description="Helical" evidence="10">
    <location>
        <begin position="157"/>
        <end position="176"/>
    </location>
</feature>
<keyword evidence="12" id="KW-1185">Reference proteome</keyword>
<comment type="catalytic activity">
    <reaction evidence="8">
        <text>a 1-O-(1Z-alkenyl)-sn-glycero-3-phosphocholine + H2O = a 2,3-saturated aldehyde + sn-glycerol 3-phosphocholine</text>
        <dbReference type="Rhea" id="RHEA:22544"/>
        <dbReference type="ChEBI" id="CHEBI:15377"/>
        <dbReference type="ChEBI" id="CHEBI:16870"/>
        <dbReference type="ChEBI" id="CHEBI:73359"/>
        <dbReference type="ChEBI" id="CHEBI:77287"/>
        <dbReference type="EC" id="3.3.2.2"/>
    </reaction>
</comment>
<feature type="transmembrane region" description="Helical" evidence="10">
    <location>
        <begin position="182"/>
        <end position="200"/>
    </location>
</feature>
<proteinExistence type="inferred from homology"/>
<dbReference type="GO" id="GO:0047408">
    <property type="term" value="F:alkenylglycerophosphocholine hydrolase activity"/>
    <property type="evidence" value="ECO:0007669"/>
    <property type="project" value="UniProtKB-EC"/>
</dbReference>
<evidence type="ECO:0000256" key="10">
    <source>
        <dbReference type="SAM" id="Phobius"/>
    </source>
</evidence>
<feature type="region of interest" description="Disordered" evidence="9">
    <location>
        <begin position="1"/>
        <end position="27"/>
    </location>
</feature>
<evidence type="ECO:0000256" key="8">
    <source>
        <dbReference type="ARBA" id="ARBA00049560"/>
    </source>
</evidence>
<gene>
    <name evidence="11" type="ORF">RRG08_034270</name>
</gene>
<dbReference type="InterPro" id="IPR012506">
    <property type="entry name" value="TMEM86B-like"/>
</dbReference>
<comment type="caution">
    <text evidence="11">The sequence shown here is derived from an EMBL/GenBank/DDBJ whole genome shotgun (WGS) entry which is preliminary data.</text>
</comment>
<evidence type="ECO:0000256" key="6">
    <source>
        <dbReference type="ARBA" id="ARBA00035673"/>
    </source>
</evidence>
<evidence type="ECO:0000256" key="7">
    <source>
        <dbReference type="ARBA" id="ARBA00049458"/>
    </source>
</evidence>
<reference evidence="11" key="1">
    <citation type="journal article" date="2023" name="G3 (Bethesda)">
        <title>A reference genome for the long-term kleptoplast-retaining sea slug Elysia crispata morphotype clarki.</title>
        <authorList>
            <person name="Eastman K.E."/>
            <person name="Pendleton A.L."/>
            <person name="Shaikh M.A."/>
            <person name="Suttiyut T."/>
            <person name="Ogas R."/>
            <person name="Tomko P."/>
            <person name="Gavelis G."/>
            <person name="Widhalm J.R."/>
            <person name="Wisecaver J.H."/>
        </authorList>
    </citation>
    <scope>NUCLEOTIDE SEQUENCE</scope>
    <source>
        <strain evidence="11">ECLA1</strain>
    </source>
</reference>
<evidence type="ECO:0000313" key="11">
    <source>
        <dbReference type="EMBL" id="KAK3779012.1"/>
    </source>
</evidence>
<keyword evidence="3 10" id="KW-0812">Transmembrane</keyword>
<comment type="catalytic activity">
    <reaction evidence="7">
        <text>a 1-O-(1Z-alkenyl)-sn-glycero-3-phosphoethanolamine + H2O = a 2,3-saturated aldehyde + sn-glycero-3-phosphoethanolamine</text>
        <dbReference type="Rhea" id="RHEA:16905"/>
        <dbReference type="ChEBI" id="CHEBI:15377"/>
        <dbReference type="ChEBI" id="CHEBI:73359"/>
        <dbReference type="ChEBI" id="CHEBI:77288"/>
        <dbReference type="ChEBI" id="CHEBI:143890"/>
        <dbReference type="EC" id="3.3.2.2"/>
    </reaction>
</comment>
<feature type="transmembrane region" description="Helical" evidence="10">
    <location>
        <begin position="105"/>
        <end position="122"/>
    </location>
</feature>
<evidence type="ECO:0000256" key="3">
    <source>
        <dbReference type="ARBA" id="ARBA00022692"/>
    </source>
</evidence>
<feature type="transmembrane region" description="Helical" evidence="10">
    <location>
        <begin position="128"/>
        <end position="150"/>
    </location>
</feature>
<name>A0AAE1DQH4_9GAST</name>
<feature type="transmembrane region" description="Helical" evidence="10">
    <location>
        <begin position="212"/>
        <end position="233"/>
    </location>
</feature>
<evidence type="ECO:0000256" key="2">
    <source>
        <dbReference type="ARBA" id="ARBA00007375"/>
    </source>
</evidence>
<evidence type="ECO:0000313" key="12">
    <source>
        <dbReference type="Proteomes" id="UP001283361"/>
    </source>
</evidence>